<dbReference type="InterPro" id="IPR011527">
    <property type="entry name" value="ABC1_TM_dom"/>
</dbReference>
<keyword evidence="6 8" id="KW-1133">Transmembrane helix</keyword>
<dbReference type="InterPro" id="IPR003593">
    <property type="entry name" value="AAA+_ATPase"/>
</dbReference>
<evidence type="ECO:0000256" key="4">
    <source>
        <dbReference type="ARBA" id="ARBA00022741"/>
    </source>
</evidence>
<dbReference type="AlphaFoldDB" id="A0A7X3BVB4"/>
<dbReference type="PROSITE" id="PS50893">
    <property type="entry name" value="ABC_TRANSPORTER_2"/>
    <property type="match status" value="1"/>
</dbReference>
<keyword evidence="3 8" id="KW-0812">Transmembrane</keyword>
<dbReference type="PANTHER" id="PTHR43394">
    <property type="entry name" value="ATP-DEPENDENT PERMEASE MDL1, MITOCHONDRIAL"/>
    <property type="match status" value="1"/>
</dbReference>
<proteinExistence type="predicted"/>
<evidence type="ECO:0000256" key="2">
    <source>
        <dbReference type="ARBA" id="ARBA00022448"/>
    </source>
</evidence>
<dbReference type="SUPFAM" id="SSF52540">
    <property type="entry name" value="P-loop containing nucleoside triphosphate hydrolases"/>
    <property type="match status" value="1"/>
</dbReference>
<evidence type="ECO:0000256" key="5">
    <source>
        <dbReference type="ARBA" id="ARBA00022840"/>
    </source>
</evidence>
<organism evidence="11 14">
    <name type="scientific">Phascolarctobacterium faecium</name>
    <dbReference type="NCBI Taxonomy" id="33025"/>
    <lineage>
        <taxon>Bacteria</taxon>
        <taxon>Bacillati</taxon>
        <taxon>Bacillota</taxon>
        <taxon>Negativicutes</taxon>
        <taxon>Acidaminococcales</taxon>
        <taxon>Acidaminococcaceae</taxon>
        <taxon>Phascolarctobacterium</taxon>
    </lineage>
</organism>
<evidence type="ECO:0000256" key="3">
    <source>
        <dbReference type="ARBA" id="ARBA00022692"/>
    </source>
</evidence>
<sequence>MIYNFLHYYKPYKRILYGVVIGSLVAALLDLIFPMMVRQILNEVLPQKNINRLLQDSGVLFILYLGNYGLLYIVNYYGHLMSAKIENDMRRDLFEHFHKMSFRYFDNAKTGQLLSRLTSDIAEIGELSFRGPNDVIVCCITMVGTIGILFWMNVYLGILIALLLITKTLHTVYVNKKMKAAFRDNRIKSGEITARAEESLGGIRLVKAFAQEEYELARFMEKSLDFLETRRKSYKILAYFSGSVNFFTNITNLLILACGGLLIAKDKLSLSDFVAFLLYVNLFMKPLLRLTVFTEMYQRGMAGFQRFYEIMEMQPEIIDNKNAIDCVQIRGEIEFDNLVFGYSEQRKVIKGFNLKITPGQTVAFVGETGAGKTTIASLLLRFYEPLSGKILIDGIDIRQYKQQELRRNIGIVQQDVFLFSDSVTHNIAYAKPEAGQKEVEKAARMAAADRFIQELPDKYDTEIGERGVKLSGGQKQRLAIARVFLKNPPIVILDEATSSLDNHTEKLIQESLDRLAENRTTLIIAHRMSTIKNADKIIVLNNGEVAEIGTHSTLMSMGGLYYNLYNAQKYIDDK</sequence>
<evidence type="ECO:0000259" key="9">
    <source>
        <dbReference type="PROSITE" id="PS50893"/>
    </source>
</evidence>
<feature type="domain" description="ABC transporter" evidence="9">
    <location>
        <begin position="333"/>
        <end position="567"/>
    </location>
</feature>
<dbReference type="EMBL" id="WNBW01000008">
    <property type="protein sequence ID" value="MTU04548.1"/>
    <property type="molecule type" value="Genomic_DNA"/>
</dbReference>
<comment type="caution">
    <text evidence="11">The sequence shown here is derived from an EMBL/GenBank/DDBJ whole genome shotgun (WGS) entry which is preliminary data.</text>
</comment>
<accession>A0A7X3BVB4</accession>
<feature type="transmembrane region" description="Helical" evidence="8">
    <location>
        <begin position="57"/>
        <end position="77"/>
    </location>
</feature>
<dbReference type="SUPFAM" id="SSF90123">
    <property type="entry name" value="ABC transporter transmembrane region"/>
    <property type="match status" value="1"/>
</dbReference>
<evidence type="ECO:0000256" key="6">
    <source>
        <dbReference type="ARBA" id="ARBA00022989"/>
    </source>
</evidence>
<dbReference type="GO" id="GO:0015421">
    <property type="term" value="F:ABC-type oligopeptide transporter activity"/>
    <property type="evidence" value="ECO:0007669"/>
    <property type="project" value="TreeGrafter"/>
</dbReference>
<dbReference type="RefSeq" id="WP_149877539.1">
    <property type="nucleotide sequence ID" value="NZ_WNBG01000007.1"/>
</dbReference>
<dbReference type="Pfam" id="PF00664">
    <property type="entry name" value="ABC_membrane"/>
    <property type="match status" value="1"/>
</dbReference>
<dbReference type="GO" id="GO:0016887">
    <property type="term" value="F:ATP hydrolysis activity"/>
    <property type="evidence" value="ECO:0007669"/>
    <property type="project" value="InterPro"/>
</dbReference>
<evidence type="ECO:0000313" key="13">
    <source>
        <dbReference type="Proteomes" id="UP000443070"/>
    </source>
</evidence>
<dbReference type="Pfam" id="PF00005">
    <property type="entry name" value="ABC_tran"/>
    <property type="match status" value="1"/>
</dbReference>
<dbReference type="GO" id="GO:0005524">
    <property type="term" value="F:ATP binding"/>
    <property type="evidence" value="ECO:0007669"/>
    <property type="project" value="UniProtKB-KW"/>
</dbReference>
<evidence type="ECO:0000256" key="1">
    <source>
        <dbReference type="ARBA" id="ARBA00004651"/>
    </source>
</evidence>
<dbReference type="InterPro" id="IPR027417">
    <property type="entry name" value="P-loop_NTPase"/>
</dbReference>
<dbReference type="PROSITE" id="PS50929">
    <property type="entry name" value="ABC_TM1F"/>
    <property type="match status" value="1"/>
</dbReference>
<feature type="transmembrane region" description="Helical" evidence="8">
    <location>
        <begin position="15"/>
        <end position="37"/>
    </location>
</feature>
<dbReference type="InterPro" id="IPR017871">
    <property type="entry name" value="ABC_transporter-like_CS"/>
</dbReference>
<reference evidence="13 14" key="1">
    <citation type="journal article" date="2019" name="Nat. Med.">
        <title>A library of human gut bacterial isolates paired with longitudinal multiomics data enables mechanistic microbiome research.</title>
        <authorList>
            <person name="Poyet M."/>
            <person name="Groussin M."/>
            <person name="Gibbons S.M."/>
            <person name="Avila-Pacheco J."/>
            <person name="Jiang X."/>
            <person name="Kearney S.M."/>
            <person name="Perrotta A.R."/>
            <person name="Berdy B."/>
            <person name="Zhao S."/>
            <person name="Lieberman T.D."/>
            <person name="Swanson P.K."/>
            <person name="Smith M."/>
            <person name="Roesemann S."/>
            <person name="Alexander J.E."/>
            <person name="Rich S.A."/>
            <person name="Livny J."/>
            <person name="Vlamakis H."/>
            <person name="Clish C."/>
            <person name="Bullock K."/>
            <person name="Deik A."/>
            <person name="Scott J."/>
            <person name="Pierce K.A."/>
            <person name="Xavier R.J."/>
            <person name="Alm E.J."/>
        </authorList>
    </citation>
    <scope>NUCLEOTIDE SEQUENCE [LARGE SCALE GENOMIC DNA]</scope>
    <source>
        <strain evidence="11 14">BIOML-A13</strain>
        <strain evidence="12 13">BIOML-A3</strain>
    </source>
</reference>
<keyword evidence="7 8" id="KW-0472">Membrane</keyword>
<dbReference type="InterPro" id="IPR003439">
    <property type="entry name" value="ABC_transporter-like_ATP-bd"/>
</dbReference>
<dbReference type="InterPro" id="IPR036640">
    <property type="entry name" value="ABC1_TM_sf"/>
</dbReference>
<dbReference type="Gene3D" id="1.20.1560.10">
    <property type="entry name" value="ABC transporter type 1, transmembrane domain"/>
    <property type="match status" value="1"/>
</dbReference>
<evidence type="ECO:0000313" key="11">
    <source>
        <dbReference type="EMBL" id="MTT75421.1"/>
    </source>
</evidence>
<protein>
    <submittedName>
        <fullName evidence="11">ATP-binding cassette domain-containing protein</fullName>
    </submittedName>
</protein>
<keyword evidence="5 11" id="KW-0067">ATP-binding</keyword>
<dbReference type="Proteomes" id="UP000484547">
    <property type="component" value="Unassembled WGS sequence"/>
</dbReference>
<feature type="domain" description="ABC transmembrane type-1" evidence="10">
    <location>
        <begin position="18"/>
        <end position="299"/>
    </location>
</feature>
<feature type="transmembrane region" description="Helical" evidence="8">
    <location>
        <begin position="236"/>
        <end position="264"/>
    </location>
</feature>
<dbReference type="OrthoDB" id="9762778at2"/>
<feature type="transmembrane region" description="Helical" evidence="8">
    <location>
        <begin position="270"/>
        <end position="288"/>
    </location>
</feature>
<evidence type="ECO:0000256" key="8">
    <source>
        <dbReference type="SAM" id="Phobius"/>
    </source>
</evidence>
<dbReference type="PROSITE" id="PS00211">
    <property type="entry name" value="ABC_TRANSPORTER_1"/>
    <property type="match status" value="1"/>
</dbReference>
<dbReference type="EMBL" id="WNBM01000001">
    <property type="protein sequence ID" value="MTT75421.1"/>
    <property type="molecule type" value="Genomic_DNA"/>
</dbReference>
<keyword evidence="13" id="KW-1185">Reference proteome</keyword>
<keyword evidence="4" id="KW-0547">Nucleotide-binding</keyword>
<evidence type="ECO:0000259" key="10">
    <source>
        <dbReference type="PROSITE" id="PS50929"/>
    </source>
</evidence>
<dbReference type="SMART" id="SM00382">
    <property type="entry name" value="AAA"/>
    <property type="match status" value="1"/>
</dbReference>
<evidence type="ECO:0000256" key="7">
    <source>
        <dbReference type="ARBA" id="ARBA00023136"/>
    </source>
</evidence>
<comment type="subcellular location">
    <subcellularLocation>
        <location evidence="1">Cell membrane</location>
        <topology evidence="1">Multi-pass membrane protein</topology>
    </subcellularLocation>
</comment>
<evidence type="ECO:0000313" key="12">
    <source>
        <dbReference type="EMBL" id="MTU04548.1"/>
    </source>
</evidence>
<dbReference type="Gene3D" id="3.40.50.300">
    <property type="entry name" value="P-loop containing nucleotide triphosphate hydrolases"/>
    <property type="match status" value="1"/>
</dbReference>
<dbReference type="GO" id="GO:0005886">
    <property type="term" value="C:plasma membrane"/>
    <property type="evidence" value="ECO:0007669"/>
    <property type="project" value="UniProtKB-SubCell"/>
</dbReference>
<name>A0A7X3BVB4_9FIRM</name>
<dbReference type="Proteomes" id="UP000443070">
    <property type="component" value="Unassembled WGS sequence"/>
</dbReference>
<evidence type="ECO:0000313" key="14">
    <source>
        <dbReference type="Proteomes" id="UP000484547"/>
    </source>
</evidence>
<keyword evidence="2" id="KW-0813">Transport</keyword>
<dbReference type="CDD" id="cd18549">
    <property type="entry name" value="ABC_6TM_YwjA_like"/>
    <property type="match status" value="1"/>
</dbReference>
<dbReference type="InterPro" id="IPR039421">
    <property type="entry name" value="Type_1_exporter"/>
</dbReference>
<dbReference type="FunFam" id="3.40.50.300:FF:000287">
    <property type="entry name" value="Multidrug ABC transporter ATP-binding protein"/>
    <property type="match status" value="1"/>
</dbReference>
<gene>
    <name evidence="11" type="ORF">GMD11_03930</name>
    <name evidence="12" type="ORF">GMD18_09075</name>
</gene>
<dbReference type="PANTHER" id="PTHR43394:SF1">
    <property type="entry name" value="ATP-BINDING CASSETTE SUB-FAMILY B MEMBER 10, MITOCHONDRIAL"/>
    <property type="match status" value="1"/>
</dbReference>